<dbReference type="GeneID" id="77812060"/>
<organism evidence="1 2">
    <name type="scientific">Puccinia triticina</name>
    <dbReference type="NCBI Taxonomy" id="208348"/>
    <lineage>
        <taxon>Eukaryota</taxon>
        <taxon>Fungi</taxon>
        <taxon>Dikarya</taxon>
        <taxon>Basidiomycota</taxon>
        <taxon>Pucciniomycotina</taxon>
        <taxon>Pucciniomycetes</taxon>
        <taxon>Pucciniales</taxon>
        <taxon>Pucciniaceae</taxon>
        <taxon>Puccinia</taxon>
    </lineage>
</organism>
<accession>A0ABY7CNJ0</accession>
<gene>
    <name evidence="1" type="ORF">PtA15_7A548</name>
</gene>
<sequence>MSATGLPSGRRFLKIHILVPMLMNLKANLEMNLTAWLSNSNLYPRVCGQTNSATRPLYNLSKSAYTNLCTIESFINHTHQSLSSGLAILVDWIRTEIMDCFKHQSPLNSGLLTASLMIQLLFKLLKALATFIHSCQEGTNKCSQENVVYHHLDLHIHQCSSSLIQGVFSWLLDRLCAALLIN</sequence>
<evidence type="ECO:0000313" key="1">
    <source>
        <dbReference type="EMBL" id="WAQ86819.1"/>
    </source>
</evidence>
<protein>
    <recommendedName>
        <fullName evidence="3">Spindle pole body component</fullName>
    </recommendedName>
</protein>
<dbReference type="EMBL" id="CP110427">
    <property type="protein sequence ID" value="WAQ86819.1"/>
    <property type="molecule type" value="Genomic_DNA"/>
</dbReference>
<keyword evidence="2" id="KW-1185">Reference proteome</keyword>
<reference evidence="1" key="1">
    <citation type="submission" date="2022-10" db="EMBL/GenBank/DDBJ databases">
        <title>Puccinia triticina Genome sequencing and assembly.</title>
        <authorList>
            <person name="Li C."/>
        </authorList>
    </citation>
    <scope>NUCLEOTIDE SEQUENCE</scope>
    <source>
        <strain evidence="1">Pt15</strain>
    </source>
</reference>
<proteinExistence type="predicted"/>
<dbReference type="Proteomes" id="UP001164743">
    <property type="component" value="Chromosome 7A"/>
</dbReference>
<dbReference type="RefSeq" id="XP_053022374.1">
    <property type="nucleotide sequence ID" value="XM_053171165.1"/>
</dbReference>
<name>A0ABY7CNJ0_9BASI</name>
<evidence type="ECO:0008006" key="3">
    <source>
        <dbReference type="Google" id="ProtNLM"/>
    </source>
</evidence>
<evidence type="ECO:0000313" key="2">
    <source>
        <dbReference type="Proteomes" id="UP001164743"/>
    </source>
</evidence>